<sequence>MAYTDEEIMALVKERGILRYSMLMARFHISSVEAKNIVSDYIFKGIVDEDGRYGKKSECSWKRFSPKTIAEINSESETQEEAVKETPQTRKKTSDTKTSDTKIRQDPNGQLSFF</sequence>
<feature type="compositionally biased region" description="Basic and acidic residues" evidence="1">
    <location>
        <begin position="81"/>
        <end position="105"/>
    </location>
</feature>
<feature type="region of interest" description="Disordered" evidence="1">
    <location>
        <begin position="72"/>
        <end position="114"/>
    </location>
</feature>
<organism evidence="2 3">
    <name type="scientific">Blautia wexlerae</name>
    <dbReference type="NCBI Taxonomy" id="418240"/>
    <lineage>
        <taxon>Bacteria</taxon>
        <taxon>Bacillati</taxon>
        <taxon>Bacillota</taxon>
        <taxon>Clostridia</taxon>
        <taxon>Lachnospirales</taxon>
        <taxon>Lachnospiraceae</taxon>
        <taxon>Blautia</taxon>
    </lineage>
</organism>
<protein>
    <submittedName>
        <fullName evidence="2">Uncharacterized protein</fullName>
    </submittedName>
</protein>
<reference evidence="2 3" key="1">
    <citation type="journal article" date="2019" name="Nat. Med.">
        <title>A library of human gut bacterial isolates paired with longitudinal multiomics data enables mechanistic microbiome research.</title>
        <authorList>
            <person name="Poyet M."/>
            <person name="Groussin M."/>
            <person name="Gibbons S.M."/>
            <person name="Avila-Pacheco J."/>
            <person name="Jiang X."/>
            <person name="Kearney S.M."/>
            <person name="Perrotta A.R."/>
            <person name="Berdy B."/>
            <person name="Zhao S."/>
            <person name="Lieberman T.D."/>
            <person name="Swanson P.K."/>
            <person name="Smith M."/>
            <person name="Roesemann S."/>
            <person name="Alexander J.E."/>
            <person name="Rich S.A."/>
            <person name="Livny J."/>
            <person name="Vlamakis H."/>
            <person name="Clish C."/>
            <person name="Bullock K."/>
            <person name="Deik A."/>
            <person name="Scott J."/>
            <person name="Pierce K.A."/>
            <person name="Xavier R.J."/>
            <person name="Alm E.J."/>
        </authorList>
    </citation>
    <scope>NUCLEOTIDE SEQUENCE [LARGE SCALE GENOMIC DNA]</scope>
    <source>
        <strain evidence="2 3">BIOML-A1</strain>
    </source>
</reference>
<evidence type="ECO:0000256" key="1">
    <source>
        <dbReference type="SAM" id="MobiDB-lite"/>
    </source>
</evidence>
<proteinExistence type="predicted"/>
<dbReference type="Proteomes" id="UP000477285">
    <property type="component" value="Unassembled WGS sequence"/>
</dbReference>
<dbReference type="EMBL" id="WWVQ01000065">
    <property type="protein sequence ID" value="MZL35026.1"/>
    <property type="molecule type" value="Genomic_DNA"/>
</dbReference>
<gene>
    <name evidence="2" type="ORF">GT728_18050</name>
</gene>
<name>A0A6L8T6A7_9FIRM</name>
<dbReference type="AlphaFoldDB" id="A0A6L8T6A7"/>
<evidence type="ECO:0000313" key="2">
    <source>
        <dbReference type="EMBL" id="MZL35026.1"/>
    </source>
</evidence>
<accession>A0A6L8T6A7</accession>
<comment type="caution">
    <text evidence="2">The sequence shown here is derived from an EMBL/GenBank/DDBJ whole genome shotgun (WGS) entry which is preliminary data.</text>
</comment>
<dbReference type="RefSeq" id="WP_161234248.1">
    <property type="nucleotide sequence ID" value="NZ_JANGDT010000066.1"/>
</dbReference>
<evidence type="ECO:0000313" key="3">
    <source>
        <dbReference type="Proteomes" id="UP000477285"/>
    </source>
</evidence>